<dbReference type="CDD" id="cd06288">
    <property type="entry name" value="PBP1_sucrose_transcription_regulator"/>
    <property type="match status" value="1"/>
</dbReference>
<dbReference type="Gene3D" id="1.10.260.40">
    <property type="entry name" value="lambda repressor-like DNA-binding domains"/>
    <property type="match status" value="1"/>
</dbReference>
<dbReference type="PROSITE" id="PS00356">
    <property type="entry name" value="HTH_LACI_1"/>
    <property type="match status" value="1"/>
</dbReference>
<dbReference type="PANTHER" id="PTHR30146">
    <property type="entry name" value="LACI-RELATED TRANSCRIPTIONAL REPRESSOR"/>
    <property type="match status" value="1"/>
</dbReference>
<evidence type="ECO:0000256" key="1">
    <source>
        <dbReference type="ARBA" id="ARBA00022491"/>
    </source>
</evidence>
<accession>A0A2N5JBM5</accession>
<dbReference type="Pfam" id="PF13377">
    <property type="entry name" value="Peripla_BP_3"/>
    <property type="match status" value="1"/>
</dbReference>
<sequence>MTTMKEIAERTGVSVSTVSLVLNGRDAGRVKPGIAANVRKTAKDLGYIPNPLARSLRTSKTKILGFISDEIATTPYAGRLILGAQDAARSLGYMLFTVNTNGDQDLEHHEIETLKRYDVDGFLYACMFDRPVDLPGNLDPLPTVLLDGTDRMGRAVSIAPDERRIGYDATRRLISVGCRSIAYIGAGGEDRPRINGRILADRYPADVLRERGYQDVLREAGMKADPDLVVHVDYNHSALESVETLFDGGHPDGFVCFNDARAWYVYLCAAQRNLRIGRDISVVGVDNHRLVAETLSPQLTTVDLPHYEMGYWGTLKLVSMIEHRGLDDMRPTDTVSPLPDLDAANAMIHCTLIDKSSVVSPDGR</sequence>
<keyword evidence="2" id="KW-0805">Transcription regulation</keyword>
<proteinExistence type="predicted"/>
<dbReference type="EMBL" id="NMWU01000008">
    <property type="protein sequence ID" value="PLS31612.1"/>
    <property type="molecule type" value="Genomic_DNA"/>
</dbReference>
<dbReference type="SMART" id="SM00354">
    <property type="entry name" value="HTH_LACI"/>
    <property type="match status" value="1"/>
</dbReference>
<dbReference type="GO" id="GO:0003700">
    <property type="term" value="F:DNA-binding transcription factor activity"/>
    <property type="evidence" value="ECO:0007669"/>
    <property type="project" value="TreeGrafter"/>
</dbReference>
<dbReference type="OrthoDB" id="9798934at2"/>
<name>A0A2N5JBM5_9BIFI</name>
<feature type="domain" description="HTH lacI-type" evidence="5">
    <location>
        <begin position="2"/>
        <end position="58"/>
    </location>
</feature>
<dbReference type="InterPro" id="IPR010982">
    <property type="entry name" value="Lambda_DNA-bd_dom_sf"/>
</dbReference>
<keyword evidence="1" id="KW-0678">Repressor</keyword>
<dbReference type="CDD" id="cd01392">
    <property type="entry name" value="HTH_LacI"/>
    <property type="match status" value="1"/>
</dbReference>
<evidence type="ECO:0000313" key="6">
    <source>
        <dbReference type="EMBL" id="PLS31612.1"/>
    </source>
</evidence>
<dbReference type="PANTHER" id="PTHR30146:SF148">
    <property type="entry name" value="HTH-TYPE TRANSCRIPTIONAL REPRESSOR PURR-RELATED"/>
    <property type="match status" value="1"/>
</dbReference>
<dbReference type="Proteomes" id="UP000235050">
    <property type="component" value="Unassembled WGS sequence"/>
</dbReference>
<evidence type="ECO:0000313" key="7">
    <source>
        <dbReference type="Proteomes" id="UP000235050"/>
    </source>
</evidence>
<dbReference type="AlphaFoldDB" id="A0A2N5JBM5"/>
<evidence type="ECO:0000259" key="5">
    <source>
        <dbReference type="PROSITE" id="PS50932"/>
    </source>
</evidence>
<keyword evidence="4" id="KW-0804">Transcription</keyword>
<organism evidence="6 7">
    <name type="scientific">Bifidobacterium margollesii</name>
    <dbReference type="NCBI Taxonomy" id="2020964"/>
    <lineage>
        <taxon>Bacteria</taxon>
        <taxon>Bacillati</taxon>
        <taxon>Actinomycetota</taxon>
        <taxon>Actinomycetes</taxon>
        <taxon>Bifidobacteriales</taxon>
        <taxon>Bifidobacteriaceae</taxon>
        <taxon>Bifidobacterium</taxon>
    </lineage>
</organism>
<dbReference type="Pfam" id="PF00356">
    <property type="entry name" value="LacI"/>
    <property type="match status" value="1"/>
</dbReference>
<dbReference type="GO" id="GO:0000976">
    <property type="term" value="F:transcription cis-regulatory region binding"/>
    <property type="evidence" value="ECO:0007669"/>
    <property type="project" value="TreeGrafter"/>
</dbReference>
<dbReference type="InterPro" id="IPR046335">
    <property type="entry name" value="LacI/GalR-like_sensor"/>
</dbReference>
<dbReference type="PROSITE" id="PS50932">
    <property type="entry name" value="HTH_LACI_2"/>
    <property type="match status" value="1"/>
</dbReference>
<dbReference type="SUPFAM" id="SSF53822">
    <property type="entry name" value="Periplasmic binding protein-like I"/>
    <property type="match status" value="1"/>
</dbReference>
<reference evidence="6 7" key="1">
    <citation type="submission" date="2017-07" db="EMBL/GenBank/DDBJ databases">
        <title>Bifidobacterium novel species.</title>
        <authorList>
            <person name="Lugli G.A."/>
            <person name="Milani C."/>
            <person name="Duranti S."/>
            <person name="Mangifesta M."/>
        </authorList>
    </citation>
    <scope>NUCLEOTIDE SEQUENCE [LARGE SCALE GENOMIC DNA]</scope>
    <source>
        <strain evidence="7">Uis1B</strain>
    </source>
</reference>
<dbReference type="InterPro" id="IPR028082">
    <property type="entry name" value="Peripla_BP_I"/>
</dbReference>
<comment type="caution">
    <text evidence="6">The sequence shown here is derived from an EMBL/GenBank/DDBJ whole genome shotgun (WGS) entry which is preliminary data.</text>
</comment>
<gene>
    <name evidence="6" type="ORF">Uis1B_0603</name>
</gene>
<dbReference type="RefSeq" id="WP_101615462.1">
    <property type="nucleotide sequence ID" value="NZ_NMWU01000008.1"/>
</dbReference>
<dbReference type="InterPro" id="IPR000843">
    <property type="entry name" value="HTH_LacI"/>
</dbReference>
<keyword evidence="7" id="KW-1185">Reference proteome</keyword>
<dbReference type="Gene3D" id="3.40.50.2300">
    <property type="match status" value="2"/>
</dbReference>
<dbReference type="SUPFAM" id="SSF47413">
    <property type="entry name" value="lambda repressor-like DNA-binding domains"/>
    <property type="match status" value="1"/>
</dbReference>
<evidence type="ECO:0000256" key="4">
    <source>
        <dbReference type="ARBA" id="ARBA00023163"/>
    </source>
</evidence>
<keyword evidence="3" id="KW-0238">DNA-binding</keyword>
<evidence type="ECO:0000256" key="3">
    <source>
        <dbReference type="ARBA" id="ARBA00023125"/>
    </source>
</evidence>
<protein>
    <submittedName>
        <fullName evidence="6">LacI family transcriptional regulator</fullName>
    </submittedName>
</protein>
<evidence type="ECO:0000256" key="2">
    <source>
        <dbReference type="ARBA" id="ARBA00023015"/>
    </source>
</evidence>